<comment type="caution">
    <text evidence="6">The sequence shown here is derived from an EMBL/GenBank/DDBJ whole genome shotgun (WGS) entry which is preliminary data.</text>
</comment>
<dbReference type="InterPro" id="IPR036390">
    <property type="entry name" value="WH_DNA-bd_sf"/>
</dbReference>
<reference evidence="6 7" key="1">
    <citation type="submission" date="2024-05" db="EMBL/GenBank/DDBJ databases">
        <authorList>
            <person name="Yi C."/>
        </authorList>
    </citation>
    <scope>NUCLEOTIDE SEQUENCE [LARGE SCALE GENOMIC DNA]</scope>
    <source>
        <strain evidence="6 7">XS13</strain>
    </source>
</reference>
<dbReference type="EMBL" id="JBDXMX010000002">
    <property type="protein sequence ID" value="MEO9247083.1"/>
    <property type="molecule type" value="Genomic_DNA"/>
</dbReference>
<organism evidence="6 7">
    <name type="scientific">Citricoccus nitrophenolicus</name>
    <dbReference type="NCBI Taxonomy" id="863575"/>
    <lineage>
        <taxon>Bacteria</taxon>
        <taxon>Bacillati</taxon>
        <taxon>Actinomycetota</taxon>
        <taxon>Actinomycetes</taxon>
        <taxon>Micrococcales</taxon>
        <taxon>Micrococcaceae</taxon>
        <taxon>Citricoccus</taxon>
    </lineage>
</organism>
<comment type="similarity">
    <text evidence="1">Belongs to the LysR transcriptional regulatory family.</text>
</comment>
<evidence type="ECO:0000259" key="5">
    <source>
        <dbReference type="PROSITE" id="PS50931"/>
    </source>
</evidence>
<gene>
    <name evidence="6" type="ORF">ABDK96_05275</name>
</gene>
<dbReference type="PANTHER" id="PTHR30118">
    <property type="entry name" value="HTH-TYPE TRANSCRIPTIONAL REGULATOR LEUO-RELATED"/>
    <property type="match status" value="1"/>
</dbReference>
<keyword evidence="7" id="KW-1185">Reference proteome</keyword>
<keyword evidence="4" id="KW-0804">Transcription</keyword>
<evidence type="ECO:0000256" key="2">
    <source>
        <dbReference type="ARBA" id="ARBA00023015"/>
    </source>
</evidence>
<protein>
    <submittedName>
        <fullName evidence="6">LysR family transcriptional regulator</fullName>
    </submittedName>
</protein>
<feature type="domain" description="HTH lysR-type" evidence="5">
    <location>
        <begin position="10"/>
        <end position="67"/>
    </location>
</feature>
<dbReference type="Gene3D" id="3.40.190.10">
    <property type="entry name" value="Periplasmic binding protein-like II"/>
    <property type="match status" value="2"/>
</dbReference>
<dbReference type="PROSITE" id="PS50931">
    <property type="entry name" value="HTH_LYSR"/>
    <property type="match status" value="1"/>
</dbReference>
<dbReference type="Proteomes" id="UP001484097">
    <property type="component" value="Unassembled WGS sequence"/>
</dbReference>
<dbReference type="Gene3D" id="1.10.10.10">
    <property type="entry name" value="Winged helix-like DNA-binding domain superfamily/Winged helix DNA-binding domain"/>
    <property type="match status" value="1"/>
</dbReference>
<evidence type="ECO:0000256" key="3">
    <source>
        <dbReference type="ARBA" id="ARBA00023125"/>
    </source>
</evidence>
<dbReference type="InterPro" id="IPR037402">
    <property type="entry name" value="YidZ_PBP2"/>
</dbReference>
<dbReference type="PRINTS" id="PR00039">
    <property type="entry name" value="HTHLYSR"/>
</dbReference>
<evidence type="ECO:0000256" key="4">
    <source>
        <dbReference type="ARBA" id="ARBA00023163"/>
    </source>
</evidence>
<keyword evidence="3" id="KW-0238">DNA-binding</keyword>
<dbReference type="RefSeq" id="WP_347919467.1">
    <property type="nucleotide sequence ID" value="NZ_JBDXMX010000002.1"/>
</dbReference>
<dbReference type="SUPFAM" id="SSF53850">
    <property type="entry name" value="Periplasmic binding protein-like II"/>
    <property type="match status" value="1"/>
</dbReference>
<evidence type="ECO:0000313" key="6">
    <source>
        <dbReference type="EMBL" id="MEO9247083.1"/>
    </source>
</evidence>
<dbReference type="InterPro" id="IPR005119">
    <property type="entry name" value="LysR_subst-bd"/>
</dbReference>
<dbReference type="PANTHER" id="PTHR30118:SF15">
    <property type="entry name" value="TRANSCRIPTIONAL REGULATORY PROTEIN"/>
    <property type="match status" value="1"/>
</dbReference>
<dbReference type="InterPro" id="IPR050389">
    <property type="entry name" value="LysR-type_TF"/>
</dbReference>
<keyword evidence="2" id="KW-0805">Transcription regulation</keyword>
<dbReference type="InterPro" id="IPR000847">
    <property type="entry name" value="LysR_HTH_N"/>
</dbReference>
<name>A0ABV0IFY6_9MICC</name>
<dbReference type="Pfam" id="PF00126">
    <property type="entry name" value="HTH_1"/>
    <property type="match status" value="1"/>
</dbReference>
<accession>A0ABV0IFY6</accession>
<proteinExistence type="inferred from homology"/>
<evidence type="ECO:0000256" key="1">
    <source>
        <dbReference type="ARBA" id="ARBA00009437"/>
    </source>
</evidence>
<evidence type="ECO:0000313" key="7">
    <source>
        <dbReference type="Proteomes" id="UP001484097"/>
    </source>
</evidence>
<dbReference type="InterPro" id="IPR036388">
    <property type="entry name" value="WH-like_DNA-bd_sf"/>
</dbReference>
<dbReference type="SUPFAM" id="SSF46785">
    <property type="entry name" value="Winged helix' DNA-binding domain"/>
    <property type="match status" value="1"/>
</dbReference>
<dbReference type="CDD" id="cd08417">
    <property type="entry name" value="PBP2_Nitroaromatics_like"/>
    <property type="match status" value="1"/>
</dbReference>
<dbReference type="Pfam" id="PF03466">
    <property type="entry name" value="LysR_substrate"/>
    <property type="match status" value="1"/>
</dbReference>
<sequence>MPDERLLSRLDLNLLVALDALLTERNVTRAAARLQLSQPSLSASLGKLRRHFDDQLLARRGNTYELTPLAVRLAEHTTVALEATRRVFESQSRWDPTESEREFIIHCSDYSLATIAPRVTRIAHQQAPHVRMHFVPFSPETMDEVLLRLPSIDALVLPHGVVSELPYQDVIRDDWVAIAATGNERVAGGLTMDVLSESPWVFTYRTRFAFTSVGRQLEQLGVNPWIEAVAESFVMLPLFVEHTERLAIIQRHLSPLAQRMGDVQVLELPFNAVPLLSALWWHPVHEPDPEHRWLREVFTAARIGFEDHDGGAHPG</sequence>